<dbReference type="Proteomes" id="UP000000321">
    <property type="component" value="Unassembled WGS sequence"/>
</dbReference>
<feature type="chain" id="PRO_5004197457" evidence="2">
    <location>
        <begin position="25"/>
        <end position="226"/>
    </location>
</feature>
<feature type="compositionally biased region" description="Low complexity" evidence="1">
    <location>
        <begin position="42"/>
        <end position="66"/>
    </location>
</feature>
<dbReference type="AlphaFoldDB" id="Q1YDQ5"/>
<dbReference type="HOGENOM" id="CLU_1223597_0_0_5"/>
<dbReference type="RefSeq" id="WP_009207940.1">
    <property type="nucleotide sequence ID" value="NZ_BBWP01000035.1"/>
</dbReference>
<comment type="caution">
    <text evidence="3">The sequence shown here is derived from an EMBL/GenBank/DDBJ whole genome shotgun (WGS) entry which is preliminary data.</text>
</comment>
<feature type="region of interest" description="Disordered" evidence="1">
    <location>
        <begin position="25"/>
        <end position="107"/>
    </location>
</feature>
<feature type="region of interest" description="Disordered" evidence="1">
    <location>
        <begin position="191"/>
        <end position="226"/>
    </location>
</feature>
<dbReference type="OrthoDB" id="7907406at2"/>
<keyword evidence="4" id="KW-1185">Reference proteome</keyword>
<dbReference type="BioCyc" id="AURANTIMONAS:SI859A1_00051-MONOMER"/>
<feature type="compositionally biased region" description="Low complexity" evidence="1">
    <location>
        <begin position="203"/>
        <end position="215"/>
    </location>
</feature>
<reference evidence="3 4" key="1">
    <citation type="journal article" date="2008" name="Appl. Environ. Microbiol.">
        <title>Genomic insights into Mn(II) oxidation by the marine alphaproteobacterium Aurantimonas sp. strain SI85-9A1.</title>
        <authorList>
            <person name="Dick G.J."/>
            <person name="Podell S."/>
            <person name="Johnson H.A."/>
            <person name="Rivera-Espinoza Y."/>
            <person name="Bernier-Latmani R."/>
            <person name="McCarthy J.K."/>
            <person name="Torpey J.W."/>
            <person name="Clement B.G."/>
            <person name="Gaasterland T."/>
            <person name="Tebo B.M."/>
        </authorList>
    </citation>
    <scope>NUCLEOTIDE SEQUENCE [LARGE SCALE GENOMIC DNA]</scope>
    <source>
        <strain evidence="3 4">SI85-9A1</strain>
    </source>
</reference>
<evidence type="ECO:0000313" key="4">
    <source>
        <dbReference type="Proteomes" id="UP000000321"/>
    </source>
</evidence>
<protein>
    <submittedName>
        <fullName evidence="3">Uncharacterized protein</fullName>
    </submittedName>
</protein>
<organism evidence="3 4">
    <name type="scientific">Aurantimonas manganoxydans (strain ATCC BAA-1229 / DSM 21871 / SI85-9A1)</name>
    <dbReference type="NCBI Taxonomy" id="287752"/>
    <lineage>
        <taxon>Bacteria</taxon>
        <taxon>Pseudomonadati</taxon>
        <taxon>Pseudomonadota</taxon>
        <taxon>Alphaproteobacteria</taxon>
        <taxon>Hyphomicrobiales</taxon>
        <taxon>Aurantimonadaceae</taxon>
        <taxon>Aurantimonas</taxon>
    </lineage>
</organism>
<feature type="signal peptide" evidence="2">
    <location>
        <begin position="1"/>
        <end position="24"/>
    </location>
</feature>
<proteinExistence type="predicted"/>
<evidence type="ECO:0000256" key="1">
    <source>
        <dbReference type="SAM" id="MobiDB-lite"/>
    </source>
</evidence>
<accession>Q1YDQ5</accession>
<evidence type="ECO:0000256" key="2">
    <source>
        <dbReference type="SAM" id="SignalP"/>
    </source>
</evidence>
<dbReference type="EMBL" id="AAPJ01000011">
    <property type="protein sequence ID" value="EAS48414.1"/>
    <property type="molecule type" value="Genomic_DNA"/>
</dbReference>
<keyword evidence="2" id="KW-0732">Signal</keyword>
<evidence type="ECO:0000313" key="3">
    <source>
        <dbReference type="EMBL" id="EAS48414.1"/>
    </source>
</evidence>
<name>Q1YDQ5_AURMS</name>
<sequence length="226" mass="22498">MIRTTRVALAGIAFLALTAAPALAQSQDGTTAEGSDAKPAVESTAGAPTPTEPAATETPEAPAASGGEASDATASGAPGGSAVTDEEAKRAPVAPSNEVGEKFELPRVSDDNQIEMIAGLCAVQMKEMSPAACTCLGEAAMEDLSAPQRDYLIASVVAPPVAERMLGDGRVGEPDQKEIFAFLQSTSESCAAETGAAGQDNNAATPKAAPAEAMPGAGDDAAKPAK</sequence>
<gene>
    <name evidence="3" type="ORF">SI859A1_00051</name>
</gene>